<gene>
    <name evidence="1" type="ORF">LEP1GSC035_1292</name>
</gene>
<evidence type="ECO:0000313" key="1">
    <source>
        <dbReference type="EMBL" id="EMM98623.1"/>
    </source>
</evidence>
<organism evidence="1 2">
    <name type="scientific">Leptospira noguchii str. 2007001578</name>
    <dbReference type="NCBI Taxonomy" id="1049974"/>
    <lineage>
        <taxon>Bacteria</taxon>
        <taxon>Pseudomonadati</taxon>
        <taxon>Spirochaetota</taxon>
        <taxon>Spirochaetia</taxon>
        <taxon>Leptospirales</taxon>
        <taxon>Leptospiraceae</taxon>
        <taxon>Leptospira</taxon>
    </lineage>
</organism>
<reference evidence="1 2" key="1">
    <citation type="submission" date="2013-01" db="EMBL/GenBank/DDBJ databases">
        <authorList>
            <person name="Harkins D.M."/>
            <person name="Durkin A.S."/>
            <person name="Brinkac L.M."/>
            <person name="Haft D.H."/>
            <person name="Selengut J.D."/>
            <person name="Sanka R."/>
            <person name="DePew J."/>
            <person name="Purushe J."/>
            <person name="Whelen A.C."/>
            <person name="Vinetz J.M."/>
            <person name="Sutton G.G."/>
            <person name="Nierman W.C."/>
            <person name="Fouts D.E."/>
        </authorList>
    </citation>
    <scope>NUCLEOTIDE SEQUENCE [LARGE SCALE GENOMIC DNA]</scope>
    <source>
        <strain evidence="1 2">2007001578</strain>
    </source>
</reference>
<name>A0ABN0IVW0_9LEPT</name>
<dbReference type="Proteomes" id="UP000012099">
    <property type="component" value="Unassembled WGS sequence"/>
</dbReference>
<evidence type="ECO:0000313" key="2">
    <source>
        <dbReference type="Proteomes" id="UP000012099"/>
    </source>
</evidence>
<comment type="caution">
    <text evidence="1">The sequence shown here is derived from an EMBL/GenBank/DDBJ whole genome shotgun (WGS) entry which is preliminary data.</text>
</comment>
<keyword evidence="2" id="KW-1185">Reference proteome</keyword>
<proteinExistence type="predicted"/>
<dbReference type="EMBL" id="AHMH02000147">
    <property type="protein sequence ID" value="EMM98623.1"/>
    <property type="molecule type" value="Genomic_DNA"/>
</dbReference>
<protein>
    <submittedName>
        <fullName evidence="1">Uncharacterized protein</fullName>
    </submittedName>
</protein>
<accession>A0ABN0IVW0</accession>
<sequence length="55" mass="6559">MENTVEVELSVSSNWDTFEEVSIDLRIFSRIEGKTIDKLFKFFSRIEEVKYIIIL</sequence>